<keyword evidence="11" id="KW-1185">Reference proteome</keyword>
<evidence type="ECO:0000259" key="9">
    <source>
        <dbReference type="PROSITE" id="PS50162"/>
    </source>
</evidence>
<dbReference type="OrthoDB" id="5957327at2759"/>
<feature type="compositionally biased region" description="Polar residues" evidence="8">
    <location>
        <begin position="403"/>
        <end position="412"/>
    </location>
</feature>
<dbReference type="AlphaFoldDB" id="A0A9W4K9J9"/>
<name>A0A9W4K9J9_9EURO</name>
<keyword evidence="3" id="KW-0227">DNA damage</keyword>
<dbReference type="InterPro" id="IPR020588">
    <property type="entry name" value="RecA_ATP-bd"/>
</dbReference>
<dbReference type="PANTHER" id="PTHR46239">
    <property type="entry name" value="DNA REPAIR PROTEIN RAD51 HOMOLOG 3 RAD51C"/>
    <property type="match status" value="1"/>
</dbReference>
<dbReference type="Proteomes" id="UP001154252">
    <property type="component" value="Unassembled WGS sequence"/>
</dbReference>
<dbReference type="GO" id="GO:0033063">
    <property type="term" value="C:Rad51B-Rad51C-Rad51D-XRCC2 complex"/>
    <property type="evidence" value="ECO:0007669"/>
    <property type="project" value="TreeGrafter"/>
</dbReference>
<evidence type="ECO:0000256" key="2">
    <source>
        <dbReference type="ARBA" id="ARBA00022741"/>
    </source>
</evidence>
<dbReference type="Gene3D" id="3.40.50.300">
    <property type="entry name" value="P-loop containing nucleotide triphosphate hydrolases"/>
    <property type="match status" value="1"/>
</dbReference>
<keyword evidence="2" id="KW-0547">Nucleotide-binding</keyword>
<feature type="compositionally biased region" description="Pro residues" evidence="8">
    <location>
        <begin position="317"/>
        <end position="326"/>
    </location>
</feature>
<dbReference type="GO" id="GO:0000707">
    <property type="term" value="P:meiotic DNA recombinase assembly"/>
    <property type="evidence" value="ECO:0007669"/>
    <property type="project" value="TreeGrafter"/>
</dbReference>
<dbReference type="GO" id="GO:0000400">
    <property type="term" value="F:four-way junction DNA binding"/>
    <property type="evidence" value="ECO:0007669"/>
    <property type="project" value="TreeGrafter"/>
</dbReference>
<sequence length="412" mass="44693">MSINMDLLGLDGLEGFDEDTPPVVSISASQSLNASAATRDPIATGLARLDEVLNDLPDQSNQGGILRGHVTEIFGPPGAGKTSLALNIACNALRDGKVVWIGMSLPVPRVSCAVLLTPLDTGCPLPSPRLEEMSINLDDFIYFRAHTLAHLIALLARPPKGFPPSETNLIVVDSVSNLFRAYFPSPQELKDQLAEGKITDKAHLQWLINRKWNVASELATHLARLAARNIAVLAINQSLAKVKGQSHAVLQPLLSGGAWEASVQTRIAVYRDLPDERLAEVEKRAGKPLPEQAGELLVAFRIEPDGLHEMERKDSPPPEPLTPLPKSPLDFEYYDPPTPTPSPISSVLSSAPPSPELESPRPPPPKPTSSEKPVQTPNKKRKVEEVADSQDEDSEEDDVPWTNEITLNANQS</sequence>
<evidence type="ECO:0000256" key="4">
    <source>
        <dbReference type="ARBA" id="ARBA00022840"/>
    </source>
</evidence>
<evidence type="ECO:0000256" key="1">
    <source>
        <dbReference type="ARBA" id="ARBA00004123"/>
    </source>
</evidence>
<evidence type="ECO:0000256" key="5">
    <source>
        <dbReference type="ARBA" id="ARBA00023204"/>
    </source>
</evidence>
<dbReference type="GO" id="GO:0140664">
    <property type="term" value="F:ATP-dependent DNA damage sensor activity"/>
    <property type="evidence" value="ECO:0007669"/>
    <property type="project" value="InterPro"/>
</dbReference>
<evidence type="ECO:0000256" key="6">
    <source>
        <dbReference type="ARBA" id="ARBA00023242"/>
    </source>
</evidence>
<feature type="region of interest" description="Disordered" evidence="8">
    <location>
        <begin position="308"/>
        <end position="412"/>
    </location>
</feature>
<dbReference type="GO" id="GO:0033065">
    <property type="term" value="C:Rad51C-XRCC3 complex"/>
    <property type="evidence" value="ECO:0007669"/>
    <property type="project" value="TreeGrafter"/>
</dbReference>
<keyword evidence="5" id="KW-0234">DNA repair</keyword>
<evidence type="ECO:0000313" key="11">
    <source>
        <dbReference type="Proteomes" id="UP001154252"/>
    </source>
</evidence>
<evidence type="ECO:0000256" key="8">
    <source>
        <dbReference type="SAM" id="MobiDB-lite"/>
    </source>
</evidence>
<comment type="caution">
    <text evidence="10">The sequence shown here is derived from an EMBL/GenBank/DDBJ whole genome shotgun (WGS) entry which is preliminary data.</text>
</comment>
<accession>A0A9W4K9J9</accession>
<comment type="subcellular location">
    <subcellularLocation>
        <location evidence="1">Nucleus</location>
    </subcellularLocation>
</comment>
<organism evidence="10 11">
    <name type="scientific">Penicillium egyptiacum</name>
    <dbReference type="NCBI Taxonomy" id="1303716"/>
    <lineage>
        <taxon>Eukaryota</taxon>
        <taxon>Fungi</taxon>
        <taxon>Dikarya</taxon>
        <taxon>Ascomycota</taxon>
        <taxon>Pezizomycotina</taxon>
        <taxon>Eurotiomycetes</taxon>
        <taxon>Eurotiomycetidae</taxon>
        <taxon>Eurotiales</taxon>
        <taxon>Aspergillaceae</taxon>
        <taxon>Penicillium</taxon>
    </lineage>
</organism>
<gene>
    <name evidence="10" type="ORF">PEGY_LOCUS3987</name>
</gene>
<dbReference type="PANTHER" id="PTHR46239:SF1">
    <property type="entry name" value="DNA REPAIR PROTEIN RAD51 HOMOLOG 3"/>
    <property type="match status" value="1"/>
</dbReference>
<dbReference type="CDD" id="cd01393">
    <property type="entry name" value="RecA-like"/>
    <property type="match status" value="1"/>
</dbReference>
<dbReference type="PROSITE" id="PS50162">
    <property type="entry name" value="RECA_2"/>
    <property type="match status" value="1"/>
</dbReference>
<protein>
    <recommendedName>
        <fullName evidence="7">DNA repair protein RAD51 homolog 3</fullName>
    </recommendedName>
</protein>
<reference evidence="10" key="1">
    <citation type="submission" date="2021-07" db="EMBL/GenBank/DDBJ databases">
        <authorList>
            <person name="Branca A.L. A."/>
        </authorList>
    </citation>
    <scope>NUCLEOTIDE SEQUENCE</scope>
</reference>
<evidence type="ECO:0000256" key="7">
    <source>
        <dbReference type="ARBA" id="ARBA00040674"/>
    </source>
</evidence>
<dbReference type="InterPro" id="IPR027417">
    <property type="entry name" value="P-loop_NTPase"/>
</dbReference>
<dbReference type="GO" id="GO:0005657">
    <property type="term" value="C:replication fork"/>
    <property type="evidence" value="ECO:0007669"/>
    <property type="project" value="TreeGrafter"/>
</dbReference>
<feature type="domain" description="RecA family profile 1" evidence="9">
    <location>
        <begin position="38"/>
        <end position="238"/>
    </location>
</feature>
<dbReference type="InterPro" id="IPR052093">
    <property type="entry name" value="HR_Repair_Mediator"/>
</dbReference>
<dbReference type="EMBL" id="CAJVRC010000851">
    <property type="protein sequence ID" value="CAG8894913.1"/>
    <property type="molecule type" value="Genomic_DNA"/>
</dbReference>
<dbReference type="GO" id="GO:0008821">
    <property type="term" value="F:crossover junction DNA endonuclease activity"/>
    <property type="evidence" value="ECO:0007669"/>
    <property type="project" value="TreeGrafter"/>
</dbReference>
<feature type="compositionally biased region" description="Pro residues" evidence="8">
    <location>
        <begin position="352"/>
        <end position="367"/>
    </location>
</feature>
<evidence type="ECO:0000256" key="3">
    <source>
        <dbReference type="ARBA" id="ARBA00022763"/>
    </source>
</evidence>
<dbReference type="Pfam" id="PF08423">
    <property type="entry name" value="Rad51"/>
    <property type="match status" value="1"/>
</dbReference>
<evidence type="ECO:0000313" key="10">
    <source>
        <dbReference type="EMBL" id="CAG8894913.1"/>
    </source>
</evidence>
<dbReference type="GO" id="GO:0005524">
    <property type="term" value="F:ATP binding"/>
    <property type="evidence" value="ECO:0007669"/>
    <property type="project" value="UniProtKB-KW"/>
</dbReference>
<keyword evidence="4" id="KW-0067">ATP-binding</keyword>
<dbReference type="SUPFAM" id="SSF52540">
    <property type="entry name" value="P-loop containing nucleoside triphosphate hydrolases"/>
    <property type="match status" value="1"/>
</dbReference>
<dbReference type="SMART" id="SM00382">
    <property type="entry name" value="AAA"/>
    <property type="match status" value="1"/>
</dbReference>
<dbReference type="GO" id="GO:0007131">
    <property type="term" value="P:reciprocal meiotic recombination"/>
    <property type="evidence" value="ECO:0007669"/>
    <property type="project" value="TreeGrafter"/>
</dbReference>
<feature type="compositionally biased region" description="Acidic residues" evidence="8">
    <location>
        <begin position="386"/>
        <end position="399"/>
    </location>
</feature>
<keyword evidence="6" id="KW-0539">Nucleus</keyword>
<dbReference type="InterPro" id="IPR003593">
    <property type="entry name" value="AAA+_ATPase"/>
</dbReference>
<proteinExistence type="predicted"/>
<dbReference type="InterPro" id="IPR013632">
    <property type="entry name" value="Rad51_C"/>
</dbReference>